<evidence type="ECO:0000313" key="3">
    <source>
        <dbReference type="Proteomes" id="UP000290289"/>
    </source>
</evidence>
<proteinExistence type="predicted"/>
<comment type="caution">
    <text evidence="2">The sequence shown here is derived from an EMBL/GenBank/DDBJ whole genome shotgun (WGS) entry which is preliminary data.</text>
</comment>
<gene>
    <name evidence="2" type="ORF">DVH24_022966</name>
</gene>
<sequence length="169" mass="18432">MVNAVQNKLQKQNQKLSWDSTFQLHSYLLTLIAYKKKQSNFGEDIILKLLSRNAESSLSLRDLKLVQQSFYPITDSKGPETRSEKELSCTEITKPIRHCQPLWPTAMSRWSSPTTTTASSSGQTPNAPVGSPNKGVHKRRGVAGGSCSSKANFSGSRTLPSPAAPGQVA</sequence>
<protein>
    <submittedName>
        <fullName evidence="2">Uncharacterized protein</fullName>
    </submittedName>
</protein>
<organism evidence="2 3">
    <name type="scientific">Malus domestica</name>
    <name type="common">Apple</name>
    <name type="synonym">Pyrus malus</name>
    <dbReference type="NCBI Taxonomy" id="3750"/>
    <lineage>
        <taxon>Eukaryota</taxon>
        <taxon>Viridiplantae</taxon>
        <taxon>Streptophyta</taxon>
        <taxon>Embryophyta</taxon>
        <taxon>Tracheophyta</taxon>
        <taxon>Spermatophyta</taxon>
        <taxon>Magnoliopsida</taxon>
        <taxon>eudicotyledons</taxon>
        <taxon>Gunneridae</taxon>
        <taxon>Pentapetalae</taxon>
        <taxon>rosids</taxon>
        <taxon>fabids</taxon>
        <taxon>Rosales</taxon>
        <taxon>Rosaceae</taxon>
        <taxon>Amygdaloideae</taxon>
        <taxon>Maleae</taxon>
        <taxon>Malus</taxon>
    </lineage>
</organism>
<dbReference type="EMBL" id="RDQH01000327">
    <property type="protein sequence ID" value="RXI08822.1"/>
    <property type="molecule type" value="Genomic_DNA"/>
</dbReference>
<evidence type="ECO:0000313" key="2">
    <source>
        <dbReference type="EMBL" id="RXI08822.1"/>
    </source>
</evidence>
<keyword evidence="3" id="KW-1185">Reference proteome</keyword>
<dbReference type="Proteomes" id="UP000290289">
    <property type="component" value="Chromosome 1"/>
</dbReference>
<dbReference type="AlphaFoldDB" id="A0A498KT02"/>
<feature type="region of interest" description="Disordered" evidence="1">
    <location>
        <begin position="107"/>
        <end position="169"/>
    </location>
</feature>
<accession>A0A498KT02</accession>
<reference evidence="2 3" key="1">
    <citation type="submission" date="2018-10" db="EMBL/GenBank/DDBJ databases">
        <title>A high-quality apple genome assembly.</title>
        <authorList>
            <person name="Hu J."/>
        </authorList>
    </citation>
    <scope>NUCLEOTIDE SEQUENCE [LARGE SCALE GENOMIC DNA]</scope>
    <source>
        <strain evidence="3">cv. HFTH1</strain>
        <tissue evidence="2">Young leaf</tissue>
    </source>
</reference>
<feature type="compositionally biased region" description="Low complexity" evidence="1">
    <location>
        <begin position="111"/>
        <end position="124"/>
    </location>
</feature>
<evidence type="ECO:0000256" key="1">
    <source>
        <dbReference type="SAM" id="MobiDB-lite"/>
    </source>
</evidence>
<feature type="compositionally biased region" description="Polar residues" evidence="1">
    <location>
        <begin position="146"/>
        <end position="159"/>
    </location>
</feature>
<name>A0A498KT02_MALDO</name>